<dbReference type="PANTHER" id="PTHR12984">
    <property type="entry name" value="SCY1-RELATED S/T PROTEIN KINASE-LIKE"/>
    <property type="match status" value="1"/>
</dbReference>
<reference evidence="2 3" key="1">
    <citation type="submission" date="2024-02" db="EMBL/GenBank/DDBJ databases">
        <authorList>
            <person name="Vignale AGUSTIN F."/>
            <person name="Sosa J E."/>
            <person name="Modenutti C."/>
        </authorList>
    </citation>
    <scope>NUCLEOTIDE SEQUENCE [LARGE SCALE GENOMIC DNA]</scope>
</reference>
<accession>A0ABC8QT34</accession>
<dbReference type="InterPro" id="IPR021133">
    <property type="entry name" value="HEAT_type_2"/>
</dbReference>
<comment type="caution">
    <text evidence="2">The sequence shown here is derived from an EMBL/GenBank/DDBJ whole genome shotgun (WGS) entry which is preliminary data.</text>
</comment>
<protein>
    <submittedName>
        <fullName evidence="2">Uncharacterized protein</fullName>
    </submittedName>
</protein>
<evidence type="ECO:0000313" key="3">
    <source>
        <dbReference type="Proteomes" id="UP001642360"/>
    </source>
</evidence>
<feature type="repeat" description="HEAT" evidence="1">
    <location>
        <begin position="69"/>
        <end position="107"/>
    </location>
</feature>
<dbReference type="InterPro" id="IPR051177">
    <property type="entry name" value="CIK-Related_Protein"/>
</dbReference>
<dbReference type="EMBL" id="CAUOFW020000725">
    <property type="protein sequence ID" value="CAK9135904.1"/>
    <property type="molecule type" value="Genomic_DNA"/>
</dbReference>
<proteinExistence type="predicted"/>
<dbReference type="AlphaFoldDB" id="A0ABC8QT34"/>
<gene>
    <name evidence="2" type="ORF">ILEXP_LOCUS2861</name>
</gene>
<evidence type="ECO:0000256" key="1">
    <source>
        <dbReference type="PROSITE-ProRule" id="PRU00103"/>
    </source>
</evidence>
<dbReference type="PANTHER" id="PTHR12984:SF3">
    <property type="entry name" value="N-TERMINAL KINASE-LIKE PROTEIN"/>
    <property type="match status" value="1"/>
</dbReference>
<sequence length="180" mass="19387">MINAFTVRALRDTFSPARGAGRTRDSVFLIPSSFSLSLRSIHKVYLMTGIMALCATSSYYDITEIATRILPNVVVLTIDPDSDVRSKAFQAVDQFLQILKQYNEKTNAGESTAATSIGISSIPGNASLLGWAMSSLTLKGKPSEQTAPATSNSSAPLTSVISNASSSKNEVYPFFLVFEF</sequence>
<name>A0ABC8QT34_9AQUA</name>
<organism evidence="2 3">
    <name type="scientific">Ilex paraguariensis</name>
    <name type="common">yerba mate</name>
    <dbReference type="NCBI Taxonomy" id="185542"/>
    <lineage>
        <taxon>Eukaryota</taxon>
        <taxon>Viridiplantae</taxon>
        <taxon>Streptophyta</taxon>
        <taxon>Embryophyta</taxon>
        <taxon>Tracheophyta</taxon>
        <taxon>Spermatophyta</taxon>
        <taxon>Magnoliopsida</taxon>
        <taxon>eudicotyledons</taxon>
        <taxon>Gunneridae</taxon>
        <taxon>Pentapetalae</taxon>
        <taxon>asterids</taxon>
        <taxon>campanulids</taxon>
        <taxon>Aquifoliales</taxon>
        <taxon>Aquifoliaceae</taxon>
        <taxon>Ilex</taxon>
    </lineage>
</organism>
<dbReference type="InterPro" id="IPR011989">
    <property type="entry name" value="ARM-like"/>
</dbReference>
<dbReference type="Proteomes" id="UP001642360">
    <property type="component" value="Unassembled WGS sequence"/>
</dbReference>
<evidence type="ECO:0000313" key="2">
    <source>
        <dbReference type="EMBL" id="CAK9135904.1"/>
    </source>
</evidence>
<keyword evidence="3" id="KW-1185">Reference proteome</keyword>
<dbReference type="Gene3D" id="1.25.10.10">
    <property type="entry name" value="Leucine-rich Repeat Variant"/>
    <property type="match status" value="1"/>
</dbReference>
<dbReference type="PROSITE" id="PS50077">
    <property type="entry name" value="HEAT_REPEAT"/>
    <property type="match status" value="1"/>
</dbReference>